<proteinExistence type="predicted"/>
<evidence type="ECO:0000313" key="3">
    <source>
        <dbReference type="Proteomes" id="UP000652761"/>
    </source>
</evidence>
<dbReference type="EMBL" id="NMUH01003714">
    <property type="protein sequence ID" value="MQM06804.1"/>
    <property type="molecule type" value="Genomic_DNA"/>
</dbReference>
<keyword evidence="3" id="KW-1185">Reference proteome</keyword>
<feature type="region of interest" description="Disordered" evidence="1">
    <location>
        <begin position="37"/>
        <end position="60"/>
    </location>
</feature>
<protein>
    <submittedName>
        <fullName evidence="2">Uncharacterized protein</fullName>
    </submittedName>
</protein>
<evidence type="ECO:0000256" key="1">
    <source>
        <dbReference type="SAM" id="MobiDB-lite"/>
    </source>
</evidence>
<sequence length="60" mass="6276">MGCVDTLSQIGPNSSLGRPLVSTLLDPVSTRLDPMSTLLYPVSTPSSDEEPVESDGVGQE</sequence>
<reference evidence="2" key="1">
    <citation type="submission" date="2017-07" db="EMBL/GenBank/DDBJ databases">
        <title>Taro Niue Genome Assembly and Annotation.</title>
        <authorList>
            <person name="Atibalentja N."/>
            <person name="Keating K."/>
            <person name="Fields C.J."/>
        </authorList>
    </citation>
    <scope>NUCLEOTIDE SEQUENCE</scope>
    <source>
        <strain evidence="2">Niue_2</strain>
        <tissue evidence="2">Leaf</tissue>
    </source>
</reference>
<name>A0A843WS31_COLES</name>
<gene>
    <name evidence="2" type="ORF">Taro_039630</name>
</gene>
<accession>A0A843WS31</accession>
<comment type="caution">
    <text evidence="2">The sequence shown here is derived from an EMBL/GenBank/DDBJ whole genome shotgun (WGS) entry which is preliminary data.</text>
</comment>
<dbReference type="AlphaFoldDB" id="A0A843WS31"/>
<dbReference type="Proteomes" id="UP000652761">
    <property type="component" value="Unassembled WGS sequence"/>
</dbReference>
<organism evidence="2 3">
    <name type="scientific">Colocasia esculenta</name>
    <name type="common">Wild taro</name>
    <name type="synonym">Arum esculentum</name>
    <dbReference type="NCBI Taxonomy" id="4460"/>
    <lineage>
        <taxon>Eukaryota</taxon>
        <taxon>Viridiplantae</taxon>
        <taxon>Streptophyta</taxon>
        <taxon>Embryophyta</taxon>
        <taxon>Tracheophyta</taxon>
        <taxon>Spermatophyta</taxon>
        <taxon>Magnoliopsida</taxon>
        <taxon>Liliopsida</taxon>
        <taxon>Araceae</taxon>
        <taxon>Aroideae</taxon>
        <taxon>Colocasieae</taxon>
        <taxon>Colocasia</taxon>
    </lineage>
</organism>
<evidence type="ECO:0000313" key="2">
    <source>
        <dbReference type="EMBL" id="MQM06804.1"/>
    </source>
</evidence>